<keyword evidence="4 8" id="KW-0863">Zinc-finger</keyword>
<evidence type="ECO:0000256" key="3">
    <source>
        <dbReference type="ARBA" id="ARBA00022737"/>
    </source>
</evidence>
<evidence type="ECO:0000256" key="4">
    <source>
        <dbReference type="ARBA" id="ARBA00022771"/>
    </source>
</evidence>
<sequence length="452" mass="52830">CFCLYFEFRGHKFKFIFLVCFSLVLFVCFHVSCLSLEEHSCIWKDCGFCSVESAEELKRHVYFHCYHTKLKQWGRGVLKAQPSLGTCTIGLHNRNIVPDIRDNFICQWDQCEQPSLVNPEWFYRHVEMHSMCMDVPSAENETLVCCGWKDCEARFKGRFKLREHLRRMFANNTKFFDHIRRQTTIEGQRFQCSHCSKCFATERPLRDHMRNHVNHYKCPLCDMTCPSPSSLRNHVKFRHSNEKPYSCEYCEYSCKNLIDLRKHLDTHSTEPAYSCDLTNCDYTTRSLHSIKNHYKKVHEGDFVARYKCHVCEQCFTRGNNLTAHLRKKHQFKWPSGHPRFRYKKHEDGFMRLQLIRYESMELTEQLMRERPEGEEGEDASQTDSLGPGEDEEDARAVAHSTDVQVEMRGVLLGGVGDQGEGVFYVLTSGDPSQAGEDTVMLQDTAQQLGMQV</sequence>
<evidence type="ECO:0000256" key="2">
    <source>
        <dbReference type="ARBA" id="ARBA00022723"/>
    </source>
</evidence>
<evidence type="ECO:0000313" key="12">
    <source>
        <dbReference type="Ensembl" id="ENSOKIP00005112345.1"/>
    </source>
</evidence>
<proteinExistence type="predicted"/>
<protein>
    <submittedName>
        <fullName evidence="12">Histone H4 transcription factor</fullName>
    </submittedName>
</protein>
<feature type="domain" description="C2H2-type" evidence="11">
    <location>
        <begin position="273"/>
        <end position="303"/>
    </location>
</feature>
<dbReference type="Proteomes" id="UP000694557">
    <property type="component" value="Unassembled WGS sequence"/>
</dbReference>
<dbReference type="GO" id="GO:0005634">
    <property type="term" value="C:nucleus"/>
    <property type="evidence" value="ECO:0007669"/>
    <property type="project" value="UniProtKB-SubCell"/>
</dbReference>
<feature type="domain" description="C2H2-type" evidence="11">
    <location>
        <begin position="245"/>
        <end position="272"/>
    </location>
</feature>
<dbReference type="GeneTree" id="ENSGT00870000136508"/>
<evidence type="ECO:0000256" key="6">
    <source>
        <dbReference type="ARBA" id="ARBA00023125"/>
    </source>
</evidence>
<feature type="region of interest" description="Disordered" evidence="9">
    <location>
        <begin position="366"/>
        <end position="399"/>
    </location>
</feature>
<keyword evidence="2" id="KW-0479">Metal-binding</keyword>
<feature type="transmembrane region" description="Helical" evidence="10">
    <location>
        <begin position="15"/>
        <end position="32"/>
    </location>
</feature>
<keyword evidence="3" id="KW-0677">Repeat</keyword>
<dbReference type="AlphaFoldDB" id="A0A8C7L6C2"/>
<feature type="domain" description="C2H2-type" evidence="11">
    <location>
        <begin position="216"/>
        <end position="244"/>
    </location>
</feature>
<dbReference type="SUPFAM" id="SSF57667">
    <property type="entry name" value="beta-beta-alpha zinc fingers"/>
    <property type="match status" value="2"/>
</dbReference>
<keyword evidence="7" id="KW-0539">Nucleus</keyword>
<evidence type="ECO:0000256" key="7">
    <source>
        <dbReference type="ARBA" id="ARBA00023242"/>
    </source>
</evidence>
<keyword evidence="13" id="KW-1185">Reference proteome</keyword>
<dbReference type="GO" id="GO:0045892">
    <property type="term" value="P:negative regulation of DNA-templated transcription"/>
    <property type="evidence" value="ECO:0007669"/>
    <property type="project" value="UniProtKB-ARBA"/>
</dbReference>
<dbReference type="GO" id="GO:0000981">
    <property type="term" value="F:DNA-binding transcription factor activity, RNA polymerase II-specific"/>
    <property type="evidence" value="ECO:0007669"/>
    <property type="project" value="TreeGrafter"/>
</dbReference>
<keyword evidence="10" id="KW-1133">Transmembrane helix</keyword>
<evidence type="ECO:0000313" key="13">
    <source>
        <dbReference type="Proteomes" id="UP000694557"/>
    </source>
</evidence>
<feature type="domain" description="C2H2-type" evidence="11">
    <location>
        <begin position="190"/>
        <end position="217"/>
    </location>
</feature>
<evidence type="ECO:0000259" key="11">
    <source>
        <dbReference type="PROSITE" id="PS50157"/>
    </source>
</evidence>
<keyword evidence="6" id="KW-0238">DNA-binding</keyword>
<dbReference type="InterPro" id="IPR036236">
    <property type="entry name" value="Znf_C2H2_sf"/>
</dbReference>
<dbReference type="SMART" id="SM00355">
    <property type="entry name" value="ZnF_C2H2"/>
    <property type="match status" value="8"/>
</dbReference>
<dbReference type="PANTHER" id="PTHR24391:SF26">
    <property type="entry name" value="HISTONE H4 TRANSCRIPTION FACTOR"/>
    <property type="match status" value="1"/>
</dbReference>
<reference evidence="12" key="1">
    <citation type="submission" date="2025-08" db="UniProtKB">
        <authorList>
            <consortium name="Ensembl"/>
        </authorList>
    </citation>
    <scope>IDENTIFICATION</scope>
</reference>
<dbReference type="Pfam" id="PF00096">
    <property type="entry name" value="zf-C2H2"/>
    <property type="match status" value="3"/>
</dbReference>
<evidence type="ECO:0000256" key="1">
    <source>
        <dbReference type="ARBA" id="ARBA00004123"/>
    </source>
</evidence>
<dbReference type="Pfam" id="PF13894">
    <property type="entry name" value="zf-C2H2_4"/>
    <property type="match status" value="1"/>
</dbReference>
<accession>A0A8C7L6C2</accession>
<dbReference type="GO" id="GO:0000978">
    <property type="term" value="F:RNA polymerase II cis-regulatory region sequence-specific DNA binding"/>
    <property type="evidence" value="ECO:0007669"/>
    <property type="project" value="TreeGrafter"/>
</dbReference>
<evidence type="ECO:0000256" key="10">
    <source>
        <dbReference type="SAM" id="Phobius"/>
    </source>
</evidence>
<organism evidence="12 13">
    <name type="scientific">Oncorhynchus kisutch</name>
    <name type="common">Coho salmon</name>
    <name type="synonym">Salmo kisutch</name>
    <dbReference type="NCBI Taxonomy" id="8019"/>
    <lineage>
        <taxon>Eukaryota</taxon>
        <taxon>Metazoa</taxon>
        <taxon>Chordata</taxon>
        <taxon>Craniata</taxon>
        <taxon>Vertebrata</taxon>
        <taxon>Euteleostomi</taxon>
        <taxon>Actinopterygii</taxon>
        <taxon>Neopterygii</taxon>
        <taxon>Teleostei</taxon>
        <taxon>Protacanthopterygii</taxon>
        <taxon>Salmoniformes</taxon>
        <taxon>Salmonidae</taxon>
        <taxon>Salmoninae</taxon>
        <taxon>Oncorhynchus</taxon>
    </lineage>
</organism>
<reference evidence="12" key="2">
    <citation type="submission" date="2025-09" db="UniProtKB">
        <authorList>
            <consortium name="Ensembl"/>
        </authorList>
    </citation>
    <scope>IDENTIFICATION</scope>
</reference>
<dbReference type="PROSITE" id="PS00028">
    <property type="entry name" value="ZINC_FINGER_C2H2_1"/>
    <property type="match status" value="4"/>
</dbReference>
<dbReference type="Ensembl" id="ENSOKIT00005120269.1">
    <property type="protein sequence ID" value="ENSOKIP00005112345.1"/>
    <property type="gene ID" value="ENSOKIG00005048932.1"/>
</dbReference>
<keyword evidence="5" id="KW-0862">Zinc</keyword>
<evidence type="ECO:0000256" key="5">
    <source>
        <dbReference type="ARBA" id="ARBA00022833"/>
    </source>
</evidence>
<gene>
    <name evidence="12" type="primary">HINFP</name>
    <name evidence="12" type="synonym">LOC109867666</name>
</gene>
<keyword evidence="10" id="KW-0472">Membrane</keyword>
<comment type="subcellular location">
    <subcellularLocation>
        <location evidence="1">Nucleus</location>
    </subcellularLocation>
</comment>
<dbReference type="GO" id="GO:0008270">
    <property type="term" value="F:zinc ion binding"/>
    <property type="evidence" value="ECO:0007669"/>
    <property type="project" value="UniProtKB-KW"/>
</dbReference>
<dbReference type="PANTHER" id="PTHR24391">
    <property type="entry name" value="HISTONE H4 TRANSCRIPTION FACTOR-RELATED"/>
    <property type="match status" value="1"/>
</dbReference>
<keyword evidence="10" id="KW-0812">Transmembrane</keyword>
<feature type="domain" description="C2H2-type" evidence="11">
    <location>
        <begin position="306"/>
        <end position="334"/>
    </location>
</feature>
<dbReference type="Gene3D" id="3.30.160.60">
    <property type="entry name" value="Classic Zinc Finger"/>
    <property type="match status" value="3"/>
</dbReference>
<name>A0A8C7L6C2_ONCKI</name>
<evidence type="ECO:0000256" key="8">
    <source>
        <dbReference type="PROSITE-ProRule" id="PRU00042"/>
    </source>
</evidence>
<dbReference type="PROSITE" id="PS50157">
    <property type="entry name" value="ZINC_FINGER_C2H2_2"/>
    <property type="match status" value="5"/>
</dbReference>
<dbReference type="InterPro" id="IPR013087">
    <property type="entry name" value="Znf_C2H2_type"/>
</dbReference>
<evidence type="ECO:0000256" key="9">
    <source>
        <dbReference type="SAM" id="MobiDB-lite"/>
    </source>
</evidence>
<dbReference type="InterPro" id="IPR051574">
    <property type="entry name" value="ZnF_E-box_Homeobox"/>
</dbReference>